<dbReference type="SUPFAM" id="SSF56059">
    <property type="entry name" value="Glutathione synthetase ATP-binding domain-like"/>
    <property type="match status" value="1"/>
</dbReference>
<keyword evidence="1" id="KW-0067">ATP-binding</keyword>
<evidence type="ECO:0000313" key="4">
    <source>
        <dbReference type="EMBL" id="GAA3012186.1"/>
    </source>
</evidence>
<evidence type="ECO:0000313" key="5">
    <source>
        <dbReference type="Proteomes" id="UP001499930"/>
    </source>
</evidence>
<keyword evidence="1" id="KW-0547">Nucleotide-binding</keyword>
<dbReference type="InterPro" id="IPR013651">
    <property type="entry name" value="ATP-grasp_RimK-type"/>
</dbReference>
<feature type="compositionally biased region" description="Basic and acidic residues" evidence="2">
    <location>
        <begin position="82"/>
        <end position="92"/>
    </location>
</feature>
<dbReference type="PANTHER" id="PTHR21621">
    <property type="entry name" value="RIBOSOMAL PROTEIN S6 MODIFICATION PROTEIN"/>
    <property type="match status" value="1"/>
</dbReference>
<proteinExistence type="predicted"/>
<feature type="domain" description="ATP-grasp" evidence="3">
    <location>
        <begin position="156"/>
        <end position="334"/>
    </location>
</feature>
<protein>
    <recommendedName>
        <fullName evidence="3">ATP-grasp domain-containing protein</fullName>
    </recommendedName>
</protein>
<gene>
    <name evidence="4" type="ORF">GCM10017559_38880</name>
</gene>
<dbReference type="RefSeq" id="WP_344897011.1">
    <property type="nucleotide sequence ID" value="NZ_BAAAWD010000010.1"/>
</dbReference>
<name>A0ABP6KIK0_9ACTN</name>
<comment type="caution">
    <text evidence="4">The sequence shown here is derived from an EMBL/GenBank/DDBJ whole genome shotgun (WGS) entry which is preliminary data.</text>
</comment>
<dbReference type="Pfam" id="PF08443">
    <property type="entry name" value="RimK"/>
    <property type="match status" value="1"/>
</dbReference>
<dbReference type="InterPro" id="IPR011761">
    <property type="entry name" value="ATP-grasp"/>
</dbReference>
<accession>A0ABP6KIK0</accession>
<evidence type="ECO:0000259" key="3">
    <source>
        <dbReference type="PROSITE" id="PS50975"/>
    </source>
</evidence>
<feature type="region of interest" description="Disordered" evidence="2">
    <location>
        <begin position="74"/>
        <end position="116"/>
    </location>
</feature>
<sequence length="334" mass="35854">MTRWGIIGPPEDPQVANVTAALRERGAEPVVLDLSGFPARSRLSLLDGTPSAPGVDVTAVRAWYLRSMPLPLPFAPWPPGRDAQDTPGDRGDGGSGGDGGGVTPEEWEREQRSAYAGGRERRSFTFGFVTALRHGGAVLVNPPETLGQHFLKLDQLRRLREAAVPVPRTLATNDPDAVAGFARATAGLVVYKPLAGGALCRRITPGDLRPERLRLLATAPVLFQEEVPGRNLRVYVVDDEVAASYEIVSEELDFRGAERAVLPEPPSEQERDACVRAARACGLTFTGVDVRRRDDGTFAVLECNPSPMFAAIERRTGSAGVTRALAALLCRAAT</sequence>
<evidence type="ECO:0000256" key="1">
    <source>
        <dbReference type="PROSITE-ProRule" id="PRU00409"/>
    </source>
</evidence>
<evidence type="ECO:0000256" key="2">
    <source>
        <dbReference type="SAM" id="MobiDB-lite"/>
    </source>
</evidence>
<organism evidence="4 5">
    <name type="scientific">Streptosporangium longisporum</name>
    <dbReference type="NCBI Taxonomy" id="46187"/>
    <lineage>
        <taxon>Bacteria</taxon>
        <taxon>Bacillati</taxon>
        <taxon>Actinomycetota</taxon>
        <taxon>Actinomycetes</taxon>
        <taxon>Streptosporangiales</taxon>
        <taxon>Streptosporangiaceae</taxon>
        <taxon>Streptosporangium</taxon>
    </lineage>
</organism>
<keyword evidence="5" id="KW-1185">Reference proteome</keyword>
<reference evidence="5" key="1">
    <citation type="journal article" date="2019" name="Int. J. Syst. Evol. Microbiol.">
        <title>The Global Catalogue of Microorganisms (GCM) 10K type strain sequencing project: providing services to taxonomists for standard genome sequencing and annotation.</title>
        <authorList>
            <consortium name="The Broad Institute Genomics Platform"/>
            <consortium name="The Broad Institute Genome Sequencing Center for Infectious Disease"/>
            <person name="Wu L."/>
            <person name="Ma J."/>
        </authorList>
    </citation>
    <scope>NUCLEOTIDE SEQUENCE [LARGE SCALE GENOMIC DNA]</scope>
    <source>
        <strain evidence="5">JCM 3106</strain>
    </source>
</reference>
<dbReference type="EMBL" id="BAAAWD010000010">
    <property type="protein sequence ID" value="GAA3012186.1"/>
    <property type="molecule type" value="Genomic_DNA"/>
</dbReference>
<dbReference type="PROSITE" id="PS50975">
    <property type="entry name" value="ATP_GRASP"/>
    <property type="match status" value="1"/>
</dbReference>
<dbReference type="Proteomes" id="UP001499930">
    <property type="component" value="Unassembled WGS sequence"/>
</dbReference>
<feature type="compositionally biased region" description="Gly residues" evidence="2">
    <location>
        <begin position="93"/>
        <end position="102"/>
    </location>
</feature>
<dbReference type="Gene3D" id="3.30.470.20">
    <property type="entry name" value="ATP-grasp fold, B domain"/>
    <property type="match status" value="1"/>
</dbReference>
<dbReference type="PANTHER" id="PTHR21621:SF0">
    <property type="entry name" value="BETA-CITRYLGLUTAMATE SYNTHASE B-RELATED"/>
    <property type="match status" value="1"/>
</dbReference>